<keyword evidence="3" id="KW-1185">Reference proteome</keyword>
<feature type="compositionally biased region" description="Basic and acidic residues" evidence="1">
    <location>
        <begin position="521"/>
        <end position="532"/>
    </location>
</feature>
<proteinExistence type="predicted"/>
<feature type="compositionally biased region" description="Low complexity" evidence="1">
    <location>
        <begin position="653"/>
        <end position="663"/>
    </location>
</feature>
<feature type="compositionally biased region" description="Low complexity" evidence="1">
    <location>
        <begin position="236"/>
        <end position="266"/>
    </location>
</feature>
<feature type="compositionally biased region" description="Low complexity" evidence="1">
    <location>
        <begin position="625"/>
        <end position="643"/>
    </location>
</feature>
<evidence type="ECO:0000313" key="2">
    <source>
        <dbReference type="EMBL" id="KAG2490314.1"/>
    </source>
</evidence>
<accession>A0A836BWN9</accession>
<organism evidence="2 3">
    <name type="scientific">Edaphochlamys debaryana</name>
    <dbReference type="NCBI Taxonomy" id="47281"/>
    <lineage>
        <taxon>Eukaryota</taxon>
        <taxon>Viridiplantae</taxon>
        <taxon>Chlorophyta</taxon>
        <taxon>core chlorophytes</taxon>
        <taxon>Chlorophyceae</taxon>
        <taxon>CS clade</taxon>
        <taxon>Chlamydomonadales</taxon>
        <taxon>Chlamydomonadales incertae sedis</taxon>
        <taxon>Edaphochlamys</taxon>
    </lineage>
</organism>
<feature type="region of interest" description="Disordered" evidence="1">
    <location>
        <begin position="521"/>
        <end position="540"/>
    </location>
</feature>
<dbReference type="OrthoDB" id="552816at2759"/>
<dbReference type="SUPFAM" id="SSF48371">
    <property type="entry name" value="ARM repeat"/>
    <property type="match status" value="1"/>
</dbReference>
<feature type="compositionally biased region" description="Low complexity" evidence="1">
    <location>
        <begin position="181"/>
        <end position="190"/>
    </location>
</feature>
<dbReference type="Proteomes" id="UP000612055">
    <property type="component" value="Unassembled WGS sequence"/>
</dbReference>
<name>A0A836BWN9_9CHLO</name>
<feature type="region of interest" description="Disordered" evidence="1">
    <location>
        <begin position="78"/>
        <end position="105"/>
    </location>
</feature>
<evidence type="ECO:0000313" key="3">
    <source>
        <dbReference type="Proteomes" id="UP000612055"/>
    </source>
</evidence>
<dbReference type="EMBL" id="JAEHOE010000063">
    <property type="protein sequence ID" value="KAG2490314.1"/>
    <property type="molecule type" value="Genomic_DNA"/>
</dbReference>
<gene>
    <name evidence="2" type="ORF">HYH03_011265</name>
</gene>
<feature type="region of interest" description="Disordered" evidence="1">
    <location>
        <begin position="181"/>
        <end position="201"/>
    </location>
</feature>
<evidence type="ECO:0000256" key="1">
    <source>
        <dbReference type="SAM" id="MobiDB-lite"/>
    </source>
</evidence>
<protein>
    <submittedName>
        <fullName evidence="2">Uncharacterized protein</fullName>
    </submittedName>
</protein>
<feature type="region of interest" description="Disordered" evidence="1">
    <location>
        <begin position="569"/>
        <end position="664"/>
    </location>
</feature>
<sequence>MQFKIIGDTAAPARCIALFPNRNSRDLSRVANLVLQGGPDSAEAAQLVAEWAAADSTWAELARQGGLLGALAAAATEAASSPSTPTTPRPSALHSTAGLHHGPPPASDPLASYLSALQLCMRHDVPGASLAAADATAAAGAVAEALQAASTLPSADVALALHCAAALAALTAAAVATAAAGPPRSASRPGPAAPPSPPPPPPAVLPLVPLLGAAAAGDVAAAEAALRRLNRGLARPMTAGPATTPASASASGSARASTSGSIRAGAASGGGRSAGLSELGTAGAPPPYPASLRAAEEAASRVVEEAARCRAAAVRLCTGRGAGAPGGPPTPPEAAEAAALRSACVAALAAAAADVRCHQAVLQCGVLEALPRLLRPAAAPHLPSHAASPRLAPFIRLSASASSATAAATSAATSAAACWAAVLLHNLAAPPSSAFRGKLRRQGVLAPLLDFLGSPAAAAGAGAGGSAPRNSSSGSALGPALTALACLAQGREGAEALRRPELRAGARLAALRARLRAELGAGRDRRRDDAGRDAGGARMGAGAGVGAAQALLASVEGLLAGLGLGPQEEAGAGRGGAARSSCAGPGGDWQQRGAQPGPQHATWPAHAQHGSAQHGSAQHGATLRGATWEAAGAEAQAGADAGAWRGGRGLEAEGGAAEDAATGPSSVAFTSEVVVGGRPLQLLSLITRTAQRRPDGSLDVRYAFQDQVAPRAFSEPS</sequence>
<dbReference type="AlphaFoldDB" id="A0A836BWN9"/>
<feature type="compositionally biased region" description="Low complexity" evidence="1">
    <location>
        <begin position="78"/>
        <end position="92"/>
    </location>
</feature>
<feature type="compositionally biased region" description="Pro residues" evidence="1">
    <location>
        <begin position="191"/>
        <end position="201"/>
    </location>
</feature>
<feature type="region of interest" description="Disordered" evidence="1">
    <location>
        <begin position="236"/>
        <end position="282"/>
    </location>
</feature>
<comment type="caution">
    <text evidence="2">The sequence shown here is derived from an EMBL/GenBank/DDBJ whole genome shotgun (WGS) entry which is preliminary data.</text>
</comment>
<reference evidence="2" key="1">
    <citation type="journal article" date="2020" name="bioRxiv">
        <title>Comparative genomics of Chlamydomonas.</title>
        <authorList>
            <person name="Craig R.J."/>
            <person name="Hasan A.R."/>
            <person name="Ness R.W."/>
            <person name="Keightley P.D."/>
        </authorList>
    </citation>
    <scope>NUCLEOTIDE SEQUENCE</scope>
    <source>
        <strain evidence="2">CCAP 11/70</strain>
    </source>
</reference>
<dbReference type="InterPro" id="IPR016024">
    <property type="entry name" value="ARM-type_fold"/>
</dbReference>